<evidence type="ECO:0000313" key="3">
    <source>
        <dbReference type="Proteomes" id="UP000707206"/>
    </source>
</evidence>
<keyword evidence="3" id="KW-1185">Reference proteome</keyword>
<feature type="signal peptide" evidence="1">
    <location>
        <begin position="1"/>
        <end position="24"/>
    </location>
</feature>
<evidence type="ECO:0000313" key="2">
    <source>
        <dbReference type="EMBL" id="NHF59413.1"/>
    </source>
</evidence>
<sequence length="151" mass="17726">MKTMKFIKTMAFMALFLTCNLFFAQDRPGRDKIKALKVAFITERIGLTSGEAQQFWPIYNEHEKVMEDLRITERTEIRAKLRNLDAVSGNEANKLLERFLNLEAEKQAENEKFIKKVNELLAAKKTILLLKAEEDFKRELIKRYRQNRGGQ</sequence>
<organism evidence="2 3">
    <name type="scientific">Pelagihabitans pacificus</name>
    <dbReference type="NCBI Taxonomy" id="2696054"/>
    <lineage>
        <taxon>Bacteria</taxon>
        <taxon>Pseudomonadati</taxon>
        <taxon>Bacteroidota</taxon>
        <taxon>Flavobacteriia</taxon>
        <taxon>Flavobacteriales</taxon>
        <taxon>Flavobacteriaceae</taxon>
        <taxon>Pelagihabitans</taxon>
    </lineage>
</organism>
<evidence type="ECO:0000256" key="1">
    <source>
        <dbReference type="SAM" id="SignalP"/>
    </source>
</evidence>
<reference evidence="2" key="1">
    <citation type="submission" date="2019-07" db="EMBL/GenBank/DDBJ databases">
        <authorList>
            <person name="De-Chao Zhang Q."/>
        </authorList>
    </citation>
    <scope>NUCLEOTIDE SEQUENCE</scope>
    <source>
        <strain evidence="2">TP-CH-4</strain>
    </source>
</reference>
<feature type="chain" id="PRO_5037745838" description="LTXXQ motif family protein" evidence="1">
    <location>
        <begin position="25"/>
        <end position="151"/>
    </location>
</feature>
<keyword evidence="1" id="KW-0732">Signal</keyword>
<comment type="caution">
    <text evidence="2">The sequence shown here is derived from an EMBL/GenBank/DDBJ whole genome shotgun (WGS) entry which is preliminary data.</text>
</comment>
<dbReference type="EMBL" id="VIKU02000002">
    <property type="protein sequence ID" value="NHF59413.1"/>
    <property type="molecule type" value="Genomic_DNA"/>
</dbReference>
<proteinExistence type="predicted"/>
<evidence type="ECO:0008006" key="4">
    <source>
        <dbReference type="Google" id="ProtNLM"/>
    </source>
</evidence>
<name>A0A967AUS5_9FLAO</name>
<reference evidence="2" key="2">
    <citation type="submission" date="2020-03" db="EMBL/GenBank/DDBJ databases">
        <title>Flavobacteriaceae bacterium strain TP-CH-4, a member of the family Flavobacteriaceae isolated from a deep-sea seamount.</title>
        <authorList>
            <person name="Zhang D.-C."/>
        </authorList>
    </citation>
    <scope>NUCLEOTIDE SEQUENCE</scope>
    <source>
        <strain evidence="2">TP-CH-4</strain>
    </source>
</reference>
<dbReference type="AlphaFoldDB" id="A0A967AUS5"/>
<gene>
    <name evidence="2" type="ORF">FK220_008685</name>
</gene>
<dbReference type="Proteomes" id="UP000707206">
    <property type="component" value="Unassembled WGS sequence"/>
</dbReference>
<accession>A0A967AUS5</accession>
<protein>
    <recommendedName>
        <fullName evidence="4">LTXXQ motif family protein</fullName>
    </recommendedName>
</protein>